<feature type="domain" description="GST C-terminal" evidence="3">
    <location>
        <begin position="115"/>
        <end position="266"/>
    </location>
</feature>
<feature type="domain" description="GST N-terminal" evidence="2">
    <location>
        <begin position="20"/>
        <end position="110"/>
    </location>
</feature>
<dbReference type="SUPFAM" id="SSF52833">
    <property type="entry name" value="Thioredoxin-like"/>
    <property type="match status" value="1"/>
</dbReference>
<name>A0A8H6C8I5_9LECA</name>
<dbReference type="AlphaFoldDB" id="A0A8H6C8I5"/>
<keyword evidence="5" id="KW-1185">Reference proteome</keyword>
<dbReference type="InterPro" id="IPR036282">
    <property type="entry name" value="Glutathione-S-Trfase_C_sf"/>
</dbReference>
<evidence type="ECO:0000259" key="3">
    <source>
        <dbReference type="PROSITE" id="PS50405"/>
    </source>
</evidence>
<evidence type="ECO:0000259" key="2">
    <source>
        <dbReference type="PROSITE" id="PS50404"/>
    </source>
</evidence>
<comment type="caution">
    <text evidence="4">The sequence shown here is derived from an EMBL/GenBank/DDBJ whole genome shotgun (WGS) entry which is preliminary data.</text>
</comment>
<dbReference type="InterPro" id="IPR036249">
    <property type="entry name" value="Thioredoxin-like_sf"/>
</dbReference>
<dbReference type="PROSITE" id="PS50405">
    <property type="entry name" value="GST_CTER"/>
    <property type="match status" value="1"/>
</dbReference>
<dbReference type="InterPro" id="IPR050213">
    <property type="entry name" value="GST_superfamily"/>
</dbReference>
<evidence type="ECO:0000256" key="1">
    <source>
        <dbReference type="SAM" id="MobiDB-lite"/>
    </source>
</evidence>
<reference evidence="4 5" key="1">
    <citation type="journal article" date="2020" name="Genomics">
        <title>Complete, high-quality genomes from long-read metagenomic sequencing of two wolf lichen thalli reveals enigmatic genome architecture.</title>
        <authorList>
            <person name="McKenzie S.K."/>
            <person name="Walston R.F."/>
            <person name="Allen J.L."/>
        </authorList>
    </citation>
    <scope>NUCLEOTIDE SEQUENCE [LARGE SCALE GENOMIC DNA]</scope>
    <source>
        <strain evidence="4">WasteWater1</strain>
    </source>
</reference>
<dbReference type="InterPro" id="IPR004045">
    <property type="entry name" value="Glutathione_S-Trfase_N"/>
</dbReference>
<dbReference type="Gene3D" id="3.40.30.10">
    <property type="entry name" value="Glutaredoxin"/>
    <property type="match status" value="1"/>
</dbReference>
<dbReference type="PANTHER" id="PTHR11571:SF263">
    <property type="entry name" value="GLUTATHIONE S-TRANSFERASE"/>
    <property type="match status" value="1"/>
</dbReference>
<dbReference type="PROSITE" id="PS50404">
    <property type="entry name" value="GST_NTER"/>
    <property type="match status" value="1"/>
</dbReference>
<gene>
    <name evidence="4" type="ORF">HO133_005362</name>
</gene>
<protein>
    <recommendedName>
        <fullName evidence="6">Glutathione S-transferase</fullName>
    </recommendedName>
</protein>
<dbReference type="Gene3D" id="1.20.1050.10">
    <property type="match status" value="1"/>
</dbReference>
<dbReference type="InterPro" id="IPR010987">
    <property type="entry name" value="Glutathione-S-Trfase_C-like"/>
</dbReference>
<dbReference type="PANTHER" id="PTHR11571">
    <property type="entry name" value="GLUTATHIONE S-TRANSFERASE"/>
    <property type="match status" value="1"/>
</dbReference>
<evidence type="ECO:0008006" key="6">
    <source>
        <dbReference type="Google" id="ProtNLM"/>
    </source>
</evidence>
<dbReference type="GeneID" id="59333768"/>
<sequence>MTSSPASKRQKHSSASPSPPYELLYWPTIPGRGEHIRLCFEETQTPYTDTCNADPQTGPQTLRSLISGANDGDATNPPPLAPPALRHGDLLLSQTPNILLYLGPKLGLAGPGGGDGDAVYHVNQLALTALDGLSDEAHDTHHPVATGAYYEDQKEEAKRKAADYISNRLPKFLGYFERVLRGEASGGGEWLYGGQLTYADLVLWQCVDGVSFAFPVAVKQMREGGKYGRVFGLYERVKGRENIAAYLKSGRRQKYSMGIYRHYPELDAEEV</sequence>
<dbReference type="RefSeq" id="XP_037148254.1">
    <property type="nucleotide sequence ID" value="XM_037296272.1"/>
</dbReference>
<dbReference type="EMBL" id="JACCJB010000021">
    <property type="protein sequence ID" value="KAF6218819.1"/>
    <property type="molecule type" value="Genomic_DNA"/>
</dbReference>
<dbReference type="Proteomes" id="UP000593566">
    <property type="component" value="Unassembled WGS sequence"/>
</dbReference>
<evidence type="ECO:0000313" key="5">
    <source>
        <dbReference type="Proteomes" id="UP000593566"/>
    </source>
</evidence>
<dbReference type="InterPro" id="IPR004046">
    <property type="entry name" value="GST_C"/>
</dbReference>
<dbReference type="CDD" id="cd03192">
    <property type="entry name" value="GST_C_Sigma_like"/>
    <property type="match status" value="1"/>
</dbReference>
<dbReference type="FunFam" id="1.20.1050.10:FF:000051">
    <property type="entry name" value="Glutathione S-transferase"/>
    <property type="match status" value="1"/>
</dbReference>
<dbReference type="SUPFAM" id="SSF47616">
    <property type="entry name" value="GST C-terminal domain-like"/>
    <property type="match status" value="1"/>
</dbReference>
<proteinExistence type="predicted"/>
<dbReference type="Pfam" id="PF14497">
    <property type="entry name" value="GST_C_3"/>
    <property type="match status" value="1"/>
</dbReference>
<feature type="region of interest" description="Disordered" evidence="1">
    <location>
        <begin position="1"/>
        <end position="22"/>
    </location>
</feature>
<organism evidence="4 5">
    <name type="scientific">Letharia lupina</name>
    <dbReference type="NCBI Taxonomy" id="560253"/>
    <lineage>
        <taxon>Eukaryota</taxon>
        <taxon>Fungi</taxon>
        <taxon>Dikarya</taxon>
        <taxon>Ascomycota</taxon>
        <taxon>Pezizomycotina</taxon>
        <taxon>Lecanoromycetes</taxon>
        <taxon>OSLEUM clade</taxon>
        <taxon>Lecanoromycetidae</taxon>
        <taxon>Lecanorales</taxon>
        <taxon>Lecanorineae</taxon>
        <taxon>Parmeliaceae</taxon>
        <taxon>Letharia</taxon>
    </lineage>
</organism>
<evidence type="ECO:0000313" key="4">
    <source>
        <dbReference type="EMBL" id="KAF6218819.1"/>
    </source>
</evidence>
<accession>A0A8H6C8I5</accession>
<dbReference type="GO" id="GO:0004364">
    <property type="term" value="F:glutathione transferase activity"/>
    <property type="evidence" value="ECO:0007669"/>
    <property type="project" value="TreeGrafter"/>
</dbReference>
<dbReference type="GO" id="GO:0006749">
    <property type="term" value="P:glutathione metabolic process"/>
    <property type="evidence" value="ECO:0007669"/>
    <property type="project" value="TreeGrafter"/>
</dbReference>